<comment type="caution">
    <text evidence="5">The sequence shown here is derived from an EMBL/GenBank/DDBJ whole genome shotgun (WGS) entry which is preliminary data.</text>
</comment>
<organism evidence="5 6">
    <name type="scientific">Leptothoe kymatousa TAU-MAC 1615</name>
    <dbReference type="NCBI Taxonomy" id="2364775"/>
    <lineage>
        <taxon>Bacteria</taxon>
        <taxon>Bacillati</taxon>
        <taxon>Cyanobacteriota</taxon>
        <taxon>Cyanophyceae</taxon>
        <taxon>Nodosilineales</taxon>
        <taxon>Cymatolegaceae</taxon>
        <taxon>Leptothoe</taxon>
        <taxon>Leptothoe kymatousa</taxon>
    </lineage>
</organism>
<keyword evidence="6" id="KW-1185">Reference proteome</keyword>
<dbReference type="PROSITE" id="PS51470">
    <property type="entry name" value="FG_GAP"/>
    <property type="match status" value="4"/>
</dbReference>
<dbReference type="Pfam" id="PF17963">
    <property type="entry name" value="Big_9"/>
    <property type="match status" value="1"/>
</dbReference>
<keyword evidence="4" id="KW-0325">Glycoprotein</keyword>
<dbReference type="Gene3D" id="2.150.10.10">
    <property type="entry name" value="Serralysin-like metalloprotease, C-terminal"/>
    <property type="match status" value="2"/>
</dbReference>
<dbReference type="NCBIfam" id="NF041519">
    <property type="entry name" value="bluetail"/>
    <property type="match status" value="1"/>
</dbReference>
<dbReference type="SUPFAM" id="SSF69318">
    <property type="entry name" value="Integrin alpha N-terminal domain"/>
    <property type="match status" value="4"/>
</dbReference>
<dbReference type="Proteomes" id="UP001196661">
    <property type="component" value="Unassembled WGS sequence"/>
</dbReference>
<dbReference type="PROSITE" id="PS00330">
    <property type="entry name" value="HEMOLYSIN_CALCIUM"/>
    <property type="match status" value="4"/>
</dbReference>
<gene>
    <name evidence="5" type="ORF">IXB28_02680</name>
</gene>
<dbReference type="EMBL" id="JADOER010000004">
    <property type="protein sequence ID" value="MBT9311099.1"/>
    <property type="molecule type" value="Genomic_DNA"/>
</dbReference>
<dbReference type="PRINTS" id="PR01185">
    <property type="entry name" value="INTEGRINA"/>
</dbReference>
<dbReference type="InterPro" id="IPR013517">
    <property type="entry name" value="FG-GAP"/>
</dbReference>
<dbReference type="RefSeq" id="WP_215617007.1">
    <property type="nucleotide sequence ID" value="NZ_JADOER010000004.1"/>
</dbReference>
<dbReference type="PANTHER" id="PTHR23221:SF7">
    <property type="entry name" value="PHOSPHATIDYLINOSITOL-GLYCAN-SPECIFIC PHOSPHOLIPASE D"/>
    <property type="match status" value="1"/>
</dbReference>
<dbReference type="InterPro" id="IPR048165">
    <property type="entry name" value="Bluetail_dom"/>
</dbReference>
<protein>
    <submittedName>
        <fullName evidence="5">FG-GAP repeat protein</fullName>
    </submittedName>
</protein>
<evidence type="ECO:0000256" key="4">
    <source>
        <dbReference type="ARBA" id="ARBA00023180"/>
    </source>
</evidence>
<proteinExistence type="predicted"/>
<accession>A0ABS5Y0Z6</accession>
<name>A0ABS5Y0Z6_9CYAN</name>
<keyword evidence="2" id="KW-0677">Repeat</keyword>
<dbReference type="InterPro" id="IPR001343">
    <property type="entry name" value="Hemolysn_Ca-bd"/>
</dbReference>
<dbReference type="InterPro" id="IPR013519">
    <property type="entry name" value="Int_alpha_beta-p"/>
</dbReference>
<keyword evidence="1" id="KW-0732">Signal</keyword>
<evidence type="ECO:0000313" key="5">
    <source>
        <dbReference type="EMBL" id="MBT9311099.1"/>
    </source>
</evidence>
<dbReference type="InterPro" id="IPR028994">
    <property type="entry name" value="Integrin_alpha_N"/>
</dbReference>
<evidence type="ECO:0000256" key="1">
    <source>
        <dbReference type="ARBA" id="ARBA00022729"/>
    </source>
</evidence>
<evidence type="ECO:0000313" key="6">
    <source>
        <dbReference type="Proteomes" id="UP001196661"/>
    </source>
</evidence>
<dbReference type="Pfam" id="PF01839">
    <property type="entry name" value="FG-GAP"/>
    <property type="match status" value="12"/>
</dbReference>
<dbReference type="Gene3D" id="2.130.10.130">
    <property type="entry name" value="Integrin alpha, N-terminal"/>
    <property type="match status" value="8"/>
</dbReference>
<dbReference type="InterPro" id="IPR000413">
    <property type="entry name" value="Integrin_alpha"/>
</dbReference>
<dbReference type="SMART" id="SM00191">
    <property type="entry name" value="Int_alpha"/>
    <property type="match status" value="14"/>
</dbReference>
<dbReference type="Pfam" id="PF00353">
    <property type="entry name" value="HemolysinCabind"/>
    <property type="match status" value="4"/>
</dbReference>
<keyword evidence="3" id="KW-0378">Hydrolase</keyword>
<dbReference type="PANTHER" id="PTHR23221">
    <property type="entry name" value="GLYCOSYLPHOSPHATIDYLINOSITOL PHOSPHOLIPASE D"/>
    <property type="match status" value="1"/>
</dbReference>
<evidence type="ECO:0000256" key="2">
    <source>
        <dbReference type="ARBA" id="ARBA00022737"/>
    </source>
</evidence>
<evidence type="ECO:0000256" key="3">
    <source>
        <dbReference type="ARBA" id="ARBA00022801"/>
    </source>
</evidence>
<dbReference type="InterPro" id="IPR011049">
    <property type="entry name" value="Serralysin-like_metalloprot_C"/>
</dbReference>
<dbReference type="PRINTS" id="PR00313">
    <property type="entry name" value="CABNDNGRPT"/>
</dbReference>
<dbReference type="SUPFAM" id="SSF51120">
    <property type="entry name" value="beta-Roll"/>
    <property type="match status" value="3"/>
</dbReference>
<sequence length="1461" mass="145650">MSSLNLADLNGSNGFVLNGIDISDQSGTSVSSAGDINGDGIDDVIIGARGADPNGQSNAGESYVVFGSTSPFAASLDLSALDGSNGFVLNGIDNGDGSGISVSNAGDVNGDGIDDVIIGARYAAPNGLSSAGESYVVFGSTSPFAASLDLSALDGTNGFVINGIDGFDRSGRSVSSAGDVNGDGIDDVIIGAYRADPNGQSYAGESYVVFGSTSPFAASLDLSALDGTNGFVINGINNIDLVGRSVSSAGDVNDDGIDDLIIGAEGADPNGQSLAGESYVVFGSSSPFAASLDLSALDGSNGFVINGIDSDDLSGRSVSSAGDVNGDGIDDLIIGARFADSNGQSDAGESYVVFGSINGFAPSLNLSALDGSNGFVINGIDRGDESGSSVSGAGDVNGDGIDDLIIGAVSGESYIVFGSTSPFAPNLNLSALTGSNGFVLNGIDGDVTLGISVSSAGDVNGDGIDDLIIGATRADPNNQSSAGESYVVFGSSANATNTIPIATDDIIFTDEDFVNDNNNVIVRNNFNGIDNDPDGDTLTVIAVNGDTANVDTEITLNSGALVTVSSDGSLRYNPNGQFEDLVDGQLGFDSFTYTISDGNGGTDTATVTMRINGAADFPDSAFFDLNTLDGTNGFVMNGIDADDFSGDQVSSLGDVNGDGFDDVIISAVNGDPNGNTDAGESYVIFGTDSGFTSSLDLDSLDGTNGFVINGIDQSDSAGVSVSGAGDFNNDGIDDILIGAFGADPNFTGAAGETYVIYGNTNGFGNSFDLSSLDGSNGIVINGIDVLDISGVSVSSLGDINGDDIDDIIIGAEQADPDNRAEAGESYVVFGSSSLGSSLDLATLDGSNGFVIGGLNPDDRSGRPVSGAGDINNDGLNDIIIGASGADPDGKSSAGESYVIFGSSAGFNSSFDLSTLDGSNGFTIKGIAPFSRSGGRVSDAGDVNGDGIDDVIISASFASPDGKPVAGESYILFGGDGDFDSTLELSALNGNNGFVIKGVDVFDRSGFSVSGAGDVNDDGIDDLIVSAFNATPPGASGAGESYIIYGSQDGFGSSFDLLTLDGSNGFVVSGLDEDDRLGSSVSGAGDFNGDGVDDIIIGAFLADPNGTSNAGESYLIFGQSDEVTEGDPIVGGTGADTLTGSAAGELIQGLGDRDVLFGLGGDDTLEGGTGIDRLIGGTGADTIIGGPSNDIAEYNESDAGVVIDLTQGTGFGGHAEGDTFIDVENLKGSNFDDQLIGNARRNVLFGLDGNDTLSGEAGADALIGGAGADTLDGGAGNDLALYNASDAGVTVNLATGVATGGDAEGDVLIDIERLVGSDFDDQLTGNAKRNTFIGGAGADTLFGAGNRNTFIYRSLSESLLGSHDVISDLDIGSAFVIDTINGPSAVAAADVAQLGTAASLTETDIQAVLSATDFVSNGAATFSVGSQTYVALNDDTAGFAASSDAVIEITGFTGNLSDLSIA</sequence>
<dbReference type="InterPro" id="IPR018511">
    <property type="entry name" value="Hemolysin-typ_Ca-bd_CS"/>
</dbReference>
<reference evidence="5 6" key="1">
    <citation type="journal article" date="2021" name="Mar. Drugs">
        <title>Genome Reduction and Secondary Metabolism of the Marine Sponge-Associated Cyanobacterium Leptothoe.</title>
        <authorList>
            <person name="Konstantinou D."/>
            <person name="Popin R.V."/>
            <person name="Fewer D.P."/>
            <person name="Sivonen K."/>
            <person name="Gkelis S."/>
        </authorList>
    </citation>
    <scope>NUCLEOTIDE SEQUENCE [LARGE SCALE GENOMIC DNA]</scope>
    <source>
        <strain evidence="5 6">TAU-MAC 1615</strain>
    </source>
</reference>